<dbReference type="CDD" id="cd00093">
    <property type="entry name" value="HTH_XRE"/>
    <property type="match status" value="1"/>
</dbReference>
<dbReference type="EMBL" id="JACRAF010000031">
    <property type="protein sequence ID" value="MBI4922359.1"/>
    <property type="molecule type" value="Genomic_DNA"/>
</dbReference>
<gene>
    <name evidence="1" type="ORF">HY834_11465</name>
</gene>
<dbReference type="InterPro" id="IPR010982">
    <property type="entry name" value="Lambda_DNA-bd_dom_sf"/>
</dbReference>
<evidence type="ECO:0000313" key="1">
    <source>
        <dbReference type="EMBL" id="MBI4922359.1"/>
    </source>
</evidence>
<proteinExistence type="predicted"/>
<dbReference type="SUPFAM" id="SSF47413">
    <property type="entry name" value="lambda repressor-like DNA-binding domains"/>
    <property type="match status" value="1"/>
</dbReference>
<reference evidence="1" key="1">
    <citation type="submission" date="2020-07" db="EMBL/GenBank/DDBJ databases">
        <title>Huge and variable diversity of episymbiotic CPR bacteria and DPANN archaea in groundwater ecosystems.</title>
        <authorList>
            <person name="He C.Y."/>
            <person name="Keren R."/>
            <person name="Whittaker M."/>
            <person name="Farag I.F."/>
            <person name="Doudna J."/>
            <person name="Cate J.H.D."/>
            <person name="Banfield J.F."/>
        </authorList>
    </citation>
    <scope>NUCLEOTIDE SEQUENCE</scope>
    <source>
        <strain evidence="1">NC_groundwater_1586_Pr3_B-0.1um_66_15</strain>
    </source>
</reference>
<organism evidence="1 2">
    <name type="scientific">Devosia nanyangense</name>
    <dbReference type="NCBI Taxonomy" id="1228055"/>
    <lineage>
        <taxon>Bacteria</taxon>
        <taxon>Pseudomonadati</taxon>
        <taxon>Pseudomonadota</taxon>
        <taxon>Alphaproteobacteria</taxon>
        <taxon>Hyphomicrobiales</taxon>
        <taxon>Devosiaceae</taxon>
        <taxon>Devosia</taxon>
    </lineage>
</organism>
<accession>A0A933L164</accession>
<dbReference type="InterPro" id="IPR001387">
    <property type="entry name" value="Cro/C1-type_HTH"/>
</dbReference>
<comment type="caution">
    <text evidence="1">The sequence shown here is derived from an EMBL/GenBank/DDBJ whole genome shotgun (WGS) entry which is preliminary data.</text>
</comment>
<dbReference type="GO" id="GO:0003677">
    <property type="term" value="F:DNA binding"/>
    <property type="evidence" value="ECO:0007669"/>
    <property type="project" value="InterPro"/>
</dbReference>
<evidence type="ECO:0000313" key="2">
    <source>
        <dbReference type="Proteomes" id="UP000782610"/>
    </source>
</evidence>
<protein>
    <submittedName>
        <fullName evidence="1">DUF2384 domain-containing protein</fullName>
    </submittedName>
</protein>
<dbReference type="Proteomes" id="UP000782610">
    <property type="component" value="Unassembled WGS sequence"/>
</dbReference>
<sequence length="113" mass="12507">MSVSAVSRIIDDLQSQGGLSGTDLANITDVSKATVSRWRTGSVRPHPGTQLVISDLHYIVGRLGEYYSADDIRLWLFARHPQLDGRRAIDLINEGKSEEVLGILERLDAEAYL</sequence>
<dbReference type="AlphaFoldDB" id="A0A933L164"/>
<name>A0A933L164_9HYPH</name>